<dbReference type="InterPro" id="IPR004506">
    <property type="entry name" value="MnmA-like"/>
</dbReference>
<keyword evidence="3 10" id="KW-0808">Transferase</keyword>
<keyword evidence="5 10" id="KW-0547">Nucleotide-binding</keyword>
<keyword evidence="1 10" id="KW-0963">Cytoplasm</keyword>
<comment type="caution">
    <text evidence="13">The sequence shown here is derived from an EMBL/GenBank/DDBJ whole genome shotgun (WGS) entry which is preliminary data.</text>
</comment>
<keyword evidence="4 10" id="KW-0819">tRNA processing</keyword>
<evidence type="ECO:0000256" key="5">
    <source>
        <dbReference type="ARBA" id="ARBA00022741"/>
    </source>
</evidence>
<dbReference type="PANTHER" id="PTHR11933:SF5">
    <property type="entry name" value="MITOCHONDRIAL TRNA-SPECIFIC 2-THIOURIDYLASE 1"/>
    <property type="match status" value="1"/>
</dbReference>
<dbReference type="GO" id="GO:0000049">
    <property type="term" value="F:tRNA binding"/>
    <property type="evidence" value="ECO:0007669"/>
    <property type="project" value="UniProtKB-KW"/>
</dbReference>
<evidence type="ECO:0000256" key="9">
    <source>
        <dbReference type="ARBA" id="ARBA00051542"/>
    </source>
</evidence>
<evidence type="ECO:0000256" key="2">
    <source>
        <dbReference type="ARBA" id="ARBA00022555"/>
    </source>
</evidence>
<proteinExistence type="inferred from homology"/>
<dbReference type="Pfam" id="PF03054">
    <property type="entry name" value="tRNA_Me_trans"/>
    <property type="match status" value="1"/>
</dbReference>
<evidence type="ECO:0000256" key="4">
    <source>
        <dbReference type="ARBA" id="ARBA00022694"/>
    </source>
</evidence>
<evidence type="ECO:0000259" key="12">
    <source>
        <dbReference type="Pfam" id="PF20259"/>
    </source>
</evidence>
<comment type="catalytic activity">
    <reaction evidence="9 10">
        <text>S-sulfanyl-L-cysteinyl-[protein] + uridine(34) in tRNA + AH2 + ATP = 2-thiouridine(34) in tRNA + L-cysteinyl-[protein] + A + AMP + diphosphate + H(+)</text>
        <dbReference type="Rhea" id="RHEA:47032"/>
        <dbReference type="Rhea" id="RHEA-COMP:10131"/>
        <dbReference type="Rhea" id="RHEA-COMP:11726"/>
        <dbReference type="Rhea" id="RHEA-COMP:11727"/>
        <dbReference type="Rhea" id="RHEA-COMP:11728"/>
        <dbReference type="ChEBI" id="CHEBI:13193"/>
        <dbReference type="ChEBI" id="CHEBI:15378"/>
        <dbReference type="ChEBI" id="CHEBI:17499"/>
        <dbReference type="ChEBI" id="CHEBI:29950"/>
        <dbReference type="ChEBI" id="CHEBI:30616"/>
        <dbReference type="ChEBI" id="CHEBI:33019"/>
        <dbReference type="ChEBI" id="CHEBI:61963"/>
        <dbReference type="ChEBI" id="CHEBI:65315"/>
        <dbReference type="ChEBI" id="CHEBI:87170"/>
        <dbReference type="ChEBI" id="CHEBI:456215"/>
        <dbReference type="EC" id="2.8.1.13"/>
    </reaction>
</comment>
<dbReference type="GO" id="GO:0103016">
    <property type="term" value="F:tRNA-uridine 2-sulfurtransferase activity"/>
    <property type="evidence" value="ECO:0007669"/>
    <property type="project" value="UniProtKB-EC"/>
</dbReference>
<comment type="function">
    <text evidence="10">Catalyzes the 2-thiolation of uridine at the wobble position (U34) of tRNA, leading to the formation of s(2)U34.</text>
</comment>
<keyword evidence="6 10" id="KW-0067">ATP-binding</keyword>
<dbReference type="GO" id="GO:0005737">
    <property type="term" value="C:cytoplasm"/>
    <property type="evidence" value="ECO:0007669"/>
    <property type="project" value="UniProtKB-SubCell"/>
</dbReference>
<dbReference type="FunFam" id="2.40.30.10:FF:000023">
    <property type="entry name" value="tRNA-specific 2-thiouridylase MnmA"/>
    <property type="match status" value="1"/>
</dbReference>
<dbReference type="InterPro" id="IPR046885">
    <property type="entry name" value="MnmA-like_C"/>
</dbReference>
<feature type="active site" description="Cysteine persulfide intermediate" evidence="10">
    <location>
        <position position="212"/>
    </location>
</feature>
<dbReference type="Gene3D" id="2.30.30.280">
    <property type="entry name" value="Adenine nucleotide alpha hydrolases-like domains"/>
    <property type="match status" value="1"/>
</dbReference>
<dbReference type="HAMAP" id="MF_00144">
    <property type="entry name" value="tRNA_thiouridyl_MnmA"/>
    <property type="match status" value="1"/>
</dbReference>
<feature type="site" description="Interaction with tRNA" evidence="10">
    <location>
        <position position="139"/>
    </location>
</feature>
<reference evidence="13 14" key="1">
    <citation type="submission" date="2017-09" db="EMBL/GenBank/DDBJ databases">
        <title>Depth-based differentiation of microbial function through sediment-hosted aquifers and enrichment of novel symbionts in the deep terrestrial subsurface.</title>
        <authorList>
            <person name="Probst A.J."/>
            <person name="Ladd B."/>
            <person name="Jarett J.K."/>
            <person name="Geller-Mcgrath D.E."/>
            <person name="Sieber C.M."/>
            <person name="Emerson J.B."/>
            <person name="Anantharaman K."/>
            <person name="Thomas B.C."/>
            <person name="Malmstrom R."/>
            <person name="Stieglmeier M."/>
            <person name="Klingl A."/>
            <person name="Woyke T."/>
            <person name="Ryan C.M."/>
            <person name="Banfield J.F."/>
        </authorList>
    </citation>
    <scope>NUCLEOTIDE SEQUENCE [LARGE SCALE GENOMIC DNA]</scope>
    <source>
        <strain evidence="13">CG11_big_fil_rev_8_21_14_0_20_42_13</strain>
    </source>
</reference>
<feature type="domain" description="tRNA-specific 2-thiouridylase MnmA-like C-terminal" evidence="11">
    <location>
        <begin position="291"/>
        <end position="367"/>
    </location>
</feature>
<dbReference type="Gene3D" id="2.40.30.10">
    <property type="entry name" value="Translation factors"/>
    <property type="match status" value="1"/>
</dbReference>
<sequence length="374" mass="41790">MKNYGLNKKKRVMVAMSGGVDSAVGAALLKRRGYEVIGMTMCFGSSFGGNLSEKEKKRPSCCDISGVEDARRVAQALGIRHYVSNFANNLYNKVIKNFCAEYLAGRTPNPCVRCNQFLKFEHLIKKALALSCDYLATGHYAKVQYSGQRRMYLLKKGRDNKKDQSYFLYAVKREVLSRLLFPLGVYTKDEVRQKARDFNLPVSDKAESQEICFVPDNDYRGFIAGISGRDIRPGDFFHVDGRHLGRHKGVAFYTIGQRKALCSGQKRPLYVIKIDAAKNTVILGEENYLYSQGLIAKDVNFLSLQAPKKIIAINAKIRYNHQEVKSRLIPINSDSVRIEFTSPQRAVAPGQSVVFYGGSVVLGGGIISEVIANK</sequence>
<gene>
    <name evidence="10" type="primary">mnmA</name>
    <name evidence="13" type="ORF">COV72_06440</name>
</gene>
<feature type="site" description="Interaction with tRNA" evidence="10">
    <location>
        <position position="351"/>
    </location>
</feature>
<dbReference type="EMBL" id="PCWA01000084">
    <property type="protein sequence ID" value="PIQ88910.1"/>
    <property type="molecule type" value="Genomic_DNA"/>
</dbReference>
<dbReference type="PANTHER" id="PTHR11933">
    <property type="entry name" value="TRNA 5-METHYLAMINOMETHYL-2-THIOURIDYLATE -METHYLTRANSFERASE"/>
    <property type="match status" value="1"/>
</dbReference>
<organism evidence="13 14">
    <name type="scientific">Candidatus Ghiorseimicrobium undicola</name>
    <dbReference type="NCBI Taxonomy" id="1974746"/>
    <lineage>
        <taxon>Bacteria</taxon>
        <taxon>Pseudomonadati</taxon>
        <taxon>Candidatus Omnitrophota</taxon>
        <taxon>Candidatus Ghiorseimicrobium</taxon>
    </lineage>
</organism>
<dbReference type="Proteomes" id="UP000229641">
    <property type="component" value="Unassembled WGS sequence"/>
</dbReference>
<comment type="subcellular location">
    <subcellularLocation>
        <location evidence="10">Cytoplasm</location>
    </subcellularLocation>
</comment>
<dbReference type="CDD" id="cd01998">
    <property type="entry name" value="MnmA_TRMU-like"/>
    <property type="match status" value="1"/>
</dbReference>
<evidence type="ECO:0000256" key="1">
    <source>
        <dbReference type="ARBA" id="ARBA00022490"/>
    </source>
</evidence>
<dbReference type="FunFam" id="3.40.50.620:FF:000115">
    <property type="entry name" value="tRNA-specific 2-thiouridylase MnmA"/>
    <property type="match status" value="1"/>
</dbReference>
<accession>A0A2H0LWW1</accession>
<keyword evidence="7 10" id="KW-0694">RNA-binding</keyword>
<dbReference type="NCBIfam" id="TIGR00420">
    <property type="entry name" value="trmU"/>
    <property type="match status" value="1"/>
</dbReference>
<feature type="binding site" evidence="10">
    <location>
        <position position="41"/>
    </location>
    <ligand>
        <name>ATP</name>
        <dbReference type="ChEBI" id="CHEBI:30616"/>
    </ligand>
</feature>
<protein>
    <recommendedName>
        <fullName evidence="10">tRNA-specific 2-thiouridylase MnmA</fullName>
        <ecNumber evidence="10">2.8.1.13</ecNumber>
    </recommendedName>
</protein>
<dbReference type="EC" id="2.8.1.13" evidence="10"/>
<dbReference type="AlphaFoldDB" id="A0A2H0LWW1"/>
<keyword evidence="8" id="KW-1015">Disulfide bond</keyword>
<evidence type="ECO:0000313" key="13">
    <source>
        <dbReference type="EMBL" id="PIQ88910.1"/>
    </source>
</evidence>
<dbReference type="Pfam" id="PF20258">
    <property type="entry name" value="tRNA_Me_trans_C"/>
    <property type="match status" value="1"/>
</dbReference>
<dbReference type="InterPro" id="IPR023382">
    <property type="entry name" value="MnmA-like_central_sf"/>
</dbReference>
<evidence type="ECO:0000256" key="10">
    <source>
        <dbReference type="HAMAP-Rule" id="MF_00144"/>
    </source>
</evidence>
<evidence type="ECO:0000256" key="6">
    <source>
        <dbReference type="ARBA" id="ARBA00022840"/>
    </source>
</evidence>
<feature type="region of interest" description="Interaction with tRNA" evidence="10">
    <location>
        <begin position="318"/>
        <end position="319"/>
    </location>
</feature>
<dbReference type="NCBIfam" id="NF001138">
    <property type="entry name" value="PRK00143.1"/>
    <property type="match status" value="1"/>
</dbReference>
<feature type="domain" description="tRNA-specific 2-thiouridylase MnmA-like central" evidence="12">
    <location>
        <begin position="232"/>
        <end position="284"/>
    </location>
</feature>
<dbReference type="InterPro" id="IPR046884">
    <property type="entry name" value="MnmA-like_central"/>
</dbReference>
<evidence type="ECO:0000256" key="3">
    <source>
        <dbReference type="ARBA" id="ARBA00022679"/>
    </source>
</evidence>
<keyword evidence="2 10" id="KW-0820">tRNA-binding</keyword>
<dbReference type="SUPFAM" id="SSF52402">
    <property type="entry name" value="Adenine nucleotide alpha hydrolases-like"/>
    <property type="match status" value="1"/>
</dbReference>
<comment type="similarity">
    <text evidence="10">Belongs to the MnmA/TRMU family.</text>
</comment>
<evidence type="ECO:0000313" key="14">
    <source>
        <dbReference type="Proteomes" id="UP000229641"/>
    </source>
</evidence>
<name>A0A2H0LWW1_9BACT</name>
<feature type="region of interest" description="Interaction with tRNA" evidence="10">
    <location>
        <begin position="162"/>
        <end position="164"/>
    </location>
</feature>
<feature type="active site" description="Nucleophile" evidence="10">
    <location>
        <position position="114"/>
    </location>
</feature>
<evidence type="ECO:0000256" key="7">
    <source>
        <dbReference type="ARBA" id="ARBA00022884"/>
    </source>
</evidence>
<dbReference type="Pfam" id="PF20259">
    <property type="entry name" value="tRNA_Me_trans_M"/>
    <property type="match status" value="1"/>
</dbReference>
<evidence type="ECO:0000256" key="8">
    <source>
        <dbReference type="ARBA" id="ARBA00023157"/>
    </source>
</evidence>
<dbReference type="GO" id="GO:0005524">
    <property type="term" value="F:ATP binding"/>
    <property type="evidence" value="ECO:0007669"/>
    <property type="project" value="UniProtKB-KW"/>
</dbReference>
<comment type="caution">
    <text evidence="10">Lacks conserved residue(s) required for the propagation of feature annotation.</text>
</comment>
<evidence type="ECO:0000259" key="11">
    <source>
        <dbReference type="Pfam" id="PF20258"/>
    </source>
</evidence>
<feature type="binding site" evidence="10">
    <location>
        <begin position="15"/>
        <end position="22"/>
    </location>
    <ligand>
        <name>ATP</name>
        <dbReference type="ChEBI" id="CHEBI:30616"/>
    </ligand>
</feature>
<dbReference type="InterPro" id="IPR014729">
    <property type="entry name" value="Rossmann-like_a/b/a_fold"/>
</dbReference>
<dbReference type="Gene3D" id="3.40.50.620">
    <property type="entry name" value="HUPs"/>
    <property type="match status" value="1"/>
</dbReference>
<feature type="binding site" evidence="10">
    <location>
        <position position="138"/>
    </location>
    <ligand>
        <name>ATP</name>
        <dbReference type="ChEBI" id="CHEBI:30616"/>
    </ligand>
</feature>
<dbReference type="GO" id="GO:0002143">
    <property type="term" value="P:tRNA wobble position uridine thiolation"/>
    <property type="evidence" value="ECO:0007669"/>
    <property type="project" value="TreeGrafter"/>
</dbReference>
<dbReference type="FunFam" id="2.30.30.280:FF:000001">
    <property type="entry name" value="tRNA-specific 2-thiouridylase MnmA"/>
    <property type="match status" value="1"/>
</dbReference>